<dbReference type="GO" id="GO:0005764">
    <property type="term" value="C:lysosome"/>
    <property type="evidence" value="ECO:0007669"/>
    <property type="project" value="TreeGrafter"/>
</dbReference>
<keyword evidence="3" id="KW-0964">Secreted</keyword>
<dbReference type="FunFam" id="2.40.70.10:FF:000048">
    <property type="entry name" value="Napsin A aspartic peptidase"/>
    <property type="match status" value="1"/>
</dbReference>
<name>A0A673VH52_SURSU</name>
<gene>
    <name evidence="17" type="primary">NAPSA</name>
</gene>
<proteinExistence type="inferred from homology"/>
<keyword evidence="7 15" id="KW-0378">Hydrolase</keyword>
<keyword evidence="8" id="KW-0865">Zymogen</keyword>
<dbReference type="InterPro" id="IPR001461">
    <property type="entry name" value="Aspartic_peptidase_A1"/>
</dbReference>
<keyword evidence="5" id="KW-0732">Signal</keyword>
<comment type="function">
    <text evidence="11">May be involved in processing of pneumocyte surfactant precursors.</text>
</comment>
<keyword evidence="18" id="KW-1185">Reference proteome</keyword>
<evidence type="ECO:0000256" key="6">
    <source>
        <dbReference type="ARBA" id="ARBA00022750"/>
    </source>
</evidence>
<evidence type="ECO:0000256" key="7">
    <source>
        <dbReference type="ARBA" id="ARBA00022801"/>
    </source>
</evidence>
<keyword evidence="9 14" id="KW-1015">Disulfide bond</keyword>
<keyword evidence="6 15" id="KW-0064">Aspartyl protease</keyword>
<feature type="disulfide bond" evidence="14">
    <location>
        <begin position="325"/>
        <end position="329"/>
    </location>
</feature>
<evidence type="ECO:0000256" key="12">
    <source>
        <dbReference type="ARBA" id="ARBA00074481"/>
    </source>
</evidence>
<reference evidence="17 18" key="1">
    <citation type="submission" date="2019-05" db="EMBL/GenBank/DDBJ databases">
        <title>A Chromosome-scale Meerkat (S. suricatta) Genome Assembly.</title>
        <authorList>
            <person name="Dudchenko O."/>
            <person name="Lieberman Aiden E."/>
            <person name="Tung J."/>
            <person name="Barreiro L.B."/>
            <person name="Clutton-Brock T.H."/>
        </authorList>
    </citation>
    <scope>NUCLEOTIDE SEQUENCE [LARGE SCALE GENOMIC DNA]</scope>
</reference>
<dbReference type="Gene3D" id="2.40.70.10">
    <property type="entry name" value="Acid Proteases"/>
    <property type="match status" value="2"/>
</dbReference>
<evidence type="ECO:0000313" key="18">
    <source>
        <dbReference type="Proteomes" id="UP000472268"/>
    </source>
</evidence>
<dbReference type="InterPro" id="IPR021109">
    <property type="entry name" value="Peptidase_aspartic_dom_sf"/>
</dbReference>
<feature type="disulfide bond" evidence="14">
    <location>
        <begin position="160"/>
        <end position="167"/>
    </location>
</feature>
<evidence type="ECO:0000256" key="1">
    <source>
        <dbReference type="ARBA" id="ARBA00004613"/>
    </source>
</evidence>
<dbReference type="PROSITE" id="PS51767">
    <property type="entry name" value="PEPTIDASE_A1"/>
    <property type="match status" value="1"/>
</dbReference>
<feature type="active site" evidence="13">
    <location>
        <position position="334"/>
    </location>
</feature>
<protein>
    <recommendedName>
        <fullName evidence="12">Napsin-A</fullName>
    </recommendedName>
</protein>
<dbReference type="InterPro" id="IPR001969">
    <property type="entry name" value="Aspartic_peptidase_AS"/>
</dbReference>
<dbReference type="InterPro" id="IPR033121">
    <property type="entry name" value="PEPTIDASE_A1"/>
</dbReference>
<dbReference type="SUPFAM" id="SSF50630">
    <property type="entry name" value="Acid proteases"/>
    <property type="match status" value="1"/>
</dbReference>
<evidence type="ECO:0000256" key="5">
    <source>
        <dbReference type="ARBA" id="ARBA00022729"/>
    </source>
</evidence>
<dbReference type="GO" id="GO:0033619">
    <property type="term" value="P:membrane protein proteolysis"/>
    <property type="evidence" value="ECO:0007669"/>
    <property type="project" value="UniProtKB-ARBA"/>
</dbReference>
<dbReference type="PROSITE" id="PS00141">
    <property type="entry name" value="ASP_PROTEASE"/>
    <property type="match status" value="2"/>
</dbReference>
<accession>A0A673VH52</accession>
<dbReference type="Pfam" id="PF00026">
    <property type="entry name" value="Asp"/>
    <property type="match status" value="1"/>
</dbReference>
<dbReference type="PANTHER" id="PTHR47966">
    <property type="entry name" value="BETA-SITE APP-CLEAVING ENZYME, ISOFORM A-RELATED"/>
    <property type="match status" value="1"/>
</dbReference>
<dbReference type="FunFam" id="2.40.70.10:FF:000066">
    <property type="entry name" value="Napsin A aspartic peptidase"/>
    <property type="match status" value="1"/>
</dbReference>
<feature type="disulfide bond" evidence="14">
    <location>
        <begin position="368"/>
        <end position="405"/>
    </location>
</feature>
<evidence type="ECO:0000256" key="8">
    <source>
        <dbReference type="ARBA" id="ARBA00023145"/>
    </source>
</evidence>
<feature type="active site" evidence="13">
    <location>
        <position position="147"/>
    </location>
</feature>
<dbReference type="Proteomes" id="UP000472268">
    <property type="component" value="Chromosome 16"/>
</dbReference>
<feature type="domain" description="Peptidase A1" evidence="16">
    <location>
        <begin position="129"/>
        <end position="450"/>
    </location>
</feature>
<evidence type="ECO:0000256" key="11">
    <source>
        <dbReference type="ARBA" id="ARBA00055304"/>
    </source>
</evidence>
<dbReference type="Ensembl" id="ENSSSUT00005037470.1">
    <property type="protein sequence ID" value="ENSSSUP00005032851.1"/>
    <property type="gene ID" value="ENSSSUG00005021165.1"/>
</dbReference>
<evidence type="ECO:0000256" key="14">
    <source>
        <dbReference type="PIRSR" id="PIRSR601461-2"/>
    </source>
</evidence>
<sequence length="475" mass="51004">MVDLQLLEDEGLRLRIQGGRGGAKPAGIYGHWGELPWAGGREGDGLHGVVVLPRISNGPTHPSPRSLRLVLLLPLEPARASLIRIPLRRVRTGHRTLSPLAGWGKPAAAPSPGEKPAFVPLSDYMNVQYYGEIGLGTPSQNFSVVFDTGSSNLWVPSIRCHFFSLPCWFHHRFNPKASNSFRPNGTKFAIQYGTGRLAGILSEDKLTIGGIMNASVVFGEALWEPSLVFTFAHFDGILGLAFPVLAVGGAPPPLDALVEQGLLDEPVFSFYLNRDPEAADGGELVLGGSDPAHYIPPLTFLPVTVPAYWQVHMERVKVGTGLTLCAQGCAAILDTGTSLITGPTDEIRALNRAIGGMSLLAGEYLIQCETIPTLPPVSFLLGGVWFNLTAQDYVVQVARRGFRLCFSGFQALDLPPPAGPLWILGDVFLRTYVAVFDRGNLTSGARVGLARARYTEAGPPKGAPAQAQFSGWRLG</sequence>
<evidence type="ECO:0000256" key="9">
    <source>
        <dbReference type="ARBA" id="ARBA00023157"/>
    </source>
</evidence>
<dbReference type="PRINTS" id="PR00792">
    <property type="entry name" value="PEPSIN"/>
</dbReference>
<dbReference type="AlphaFoldDB" id="A0A673VH52"/>
<reference evidence="17" key="3">
    <citation type="submission" date="2025-09" db="UniProtKB">
        <authorList>
            <consortium name="Ensembl"/>
        </authorList>
    </citation>
    <scope>IDENTIFICATION</scope>
</reference>
<evidence type="ECO:0000256" key="13">
    <source>
        <dbReference type="PIRSR" id="PIRSR601461-1"/>
    </source>
</evidence>
<evidence type="ECO:0000256" key="15">
    <source>
        <dbReference type="RuleBase" id="RU000454"/>
    </source>
</evidence>
<reference evidence="17" key="2">
    <citation type="submission" date="2025-08" db="UniProtKB">
        <authorList>
            <consortium name="Ensembl"/>
        </authorList>
    </citation>
    <scope>IDENTIFICATION</scope>
</reference>
<comment type="similarity">
    <text evidence="2 15">Belongs to the peptidase A1 family.</text>
</comment>
<evidence type="ECO:0000256" key="3">
    <source>
        <dbReference type="ARBA" id="ARBA00022525"/>
    </source>
</evidence>
<dbReference type="PANTHER" id="PTHR47966:SF83">
    <property type="entry name" value="NAPSIN-A"/>
    <property type="match status" value="1"/>
</dbReference>
<keyword evidence="4 15" id="KW-0645">Protease</keyword>
<evidence type="ECO:0000256" key="10">
    <source>
        <dbReference type="ARBA" id="ARBA00023180"/>
    </source>
</evidence>
<evidence type="ECO:0000313" key="17">
    <source>
        <dbReference type="Ensembl" id="ENSSSUP00005032851.1"/>
    </source>
</evidence>
<organism evidence="17 18">
    <name type="scientific">Suricata suricatta</name>
    <name type="common">Meerkat</name>
    <dbReference type="NCBI Taxonomy" id="37032"/>
    <lineage>
        <taxon>Eukaryota</taxon>
        <taxon>Metazoa</taxon>
        <taxon>Chordata</taxon>
        <taxon>Craniata</taxon>
        <taxon>Vertebrata</taxon>
        <taxon>Euteleostomi</taxon>
        <taxon>Mammalia</taxon>
        <taxon>Eutheria</taxon>
        <taxon>Laurasiatheria</taxon>
        <taxon>Carnivora</taxon>
        <taxon>Feliformia</taxon>
        <taxon>Herpestidae</taxon>
        <taxon>Suricata</taxon>
    </lineage>
</organism>
<evidence type="ECO:0000256" key="2">
    <source>
        <dbReference type="ARBA" id="ARBA00007447"/>
    </source>
</evidence>
<evidence type="ECO:0000256" key="4">
    <source>
        <dbReference type="ARBA" id="ARBA00022670"/>
    </source>
</evidence>
<evidence type="ECO:0000259" key="16">
    <source>
        <dbReference type="PROSITE" id="PS51767"/>
    </source>
</evidence>
<comment type="subcellular location">
    <subcellularLocation>
        <location evidence="1">Secreted</location>
    </subcellularLocation>
</comment>
<dbReference type="GO" id="GO:0005615">
    <property type="term" value="C:extracellular space"/>
    <property type="evidence" value="ECO:0007669"/>
    <property type="project" value="TreeGrafter"/>
</dbReference>
<keyword evidence="10" id="KW-0325">Glycoprotein</keyword>
<dbReference type="OMA" id="DYVIQIS"/>
<dbReference type="GO" id="GO:0004190">
    <property type="term" value="F:aspartic-type endopeptidase activity"/>
    <property type="evidence" value="ECO:0007669"/>
    <property type="project" value="UniProtKB-KW"/>
</dbReference>
<dbReference type="GO" id="GO:0097208">
    <property type="term" value="C:alveolar lamellar body"/>
    <property type="evidence" value="ECO:0007669"/>
    <property type="project" value="UniProtKB-ARBA"/>
</dbReference>